<dbReference type="Proteomes" id="UP000426444">
    <property type="component" value="Chromosome"/>
</dbReference>
<evidence type="ECO:0000313" key="2">
    <source>
        <dbReference type="Proteomes" id="UP000426444"/>
    </source>
</evidence>
<evidence type="ECO:0000313" key="1">
    <source>
        <dbReference type="EMBL" id="QGT99534.1"/>
    </source>
</evidence>
<name>A0A6I6DG71_9FIRM</name>
<reference evidence="2" key="1">
    <citation type="journal article" date="2019" name="Microbiology">
        <title>Complete Genome Sequence of an Uncultured Bacterium of the Candidate Phylum Bipolaricaulota.</title>
        <authorList>
            <person name="Kadnikov V.V."/>
            <person name="Mardanov A.V."/>
            <person name="Beletsky A.V."/>
            <person name="Frank Y.A."/>
            <person name="Karnachuk O.V."/>
            <person name="Ravin N.V."/>
        </authorList>
    </citation>
    <scope>NUCLEOTIDE SEQUENCE [LARGE SCALE GENOMIC DNA]</scope>
</reference>
<keyword evidence="2" id="KW-1185">Reference proteome</keyword>
<dbReference type="RefSeq" id="WP_156203421.1">
    <property type="nucleotide sequence ID" value="NZ_CP046457.1"/>
</dbReference>
<organism evidence="1 2">
    <name type="scientific">Candidatus Syntrophocurvum alkaliphilum</name>
    <dbReference type="NCBI Taxonomy" id="2293317"/>
    <lineage>
        <taxon>Bacteria</taxon>
        <taxon>Bacillati</taxon>
        <taxon>Bacillota</taxon>
        <taxon>Clostridia</taxon>
        <taxon>Eubacteriales</taxon>
        <taxon>Syntrophomonadaceae</taxon>
        <taxon>Candidatus Syntrophocurvum</taxon>
    </lineage>
</organism>
<dbReference type="AlphaFoldDB" id="A0A6I6DG71"/>
<protein>
    <submittedName>
        <fullName evidence="1">Uncharacterized protein</fullName>
    </submittedName>
</protein>
<dbReference type="EMBL" id="CP046457">
    <property type="protein sequence ID" value="QGT99534.1"/>
    <property type="molecule type" value="Genomic_DNA"/>
</dbReference>
<sequence length="518" mass="59755">MDNINHPYLSGGIFFTLLLQARKQRGNARGRLQGGNDSFSDTEVLKGLIYVTNRKKEISYLTTFKKNTSEYKSCQFSGGTYIPFNEKHVIDSFDDAIKNNYSDTLGRMSDFVDSYLDIENTSKVEWLIKALLEVVELDAAIKDSDLFYIQSTGQALSKKALTSLVNIDFQPFLLGVLHYIILNRQDNTLGRATYEAWHERSTKHSGWKFTSDIGSGINRHVNVAVLRTKEKSTSEFTSSQNFSVQTKMTNIQPDNHLQFDFCISFAEQNIKLDVTSEDGAQKVFSTNYTDCKADDFSIEVKNRIMRWYVGGGNQPFTVTITDKRIDLAKSQFADIEVKLFAGDELSLEEELRYNHLGLLIKRFEHERCVKEKAVTAYLKDKMFQTYSHVGFYTHLLEFIKEILDFPYRRGAFQDAEYREKFVQFDVYTTTVSKHCGGYFVVDLPRQDVEEAFKKDGLLQFQGNSVCDWGVEMAKKIAVQYYVRYIGRQIIDHEHIVLDSDEYWNTQKTSVHIWNIGPH</sequence>
<accession>A0A6I6DG71</accession>
<gene>
    <name evidence="1" type="ORF">SYNTR_0941</name>
</gene>
<proteinExistence type="predicted"/>
<dbReference type="OrthoDB" id="2051189at2"/>
<dbReference type="KEGG" id="salq:SYNTR_0941"/>